<evidence type="ECO:0000313" key="10">
    <source>
        <dbReference type="Proteomes" id="UP000192907"/>
    </source>
</evidence>
<feature type="chain" id="PRO_5013142408" evidence="6">
    <location>
        <begin position="21"/>
        <end position="455"/>
    </location>
</feature>
<evidence type="ECO:0000259" key="8">
    <source>
        <dbReference type="Pfam" id="PF05193"/>
    </source>
</evidence>
<keyword evidence="5" id="KW-0482">Metalloprotease</keyword>
<name>A0A1Y6C858_9BACT</name>
<comment type="similarity">
    <text evidence="1">Belongs to the peptidase M16 family.</text>
</comment>
<reference evidence="10" key="1">
    <citation type="submission" date="2017-04" db="EMBL/GenBank/DDBJ databases">
        <authorList>
            <person name="Varghese N."/>
            <person name="Submissions S."/>
        </authorList>
    </citation>
    <scope>NUCLEOTIDE SEQUENCE [LARGE SCALE GENOMIC DNA]</scope>
    <source>
        <strain evidence="10">RKEM611</strain>
    </source>
</reference>
<gene>
    <name evidence="9" type="ORF">SAMN06296036_114113</name>
</gene>
<feature type="signal peptide" evidence="6">
    <location>
        <begin position="1"/>
        <end position="20"/>
    </location>
</feature>
<evidence type="ECO:0000256" key="4">
    <source>
        <dbReference type="ARBA" id="ARBA00022833"/>
    </source>
</evidence>
<proteinExistence type="inferred from homology"/>
<dbReference type="SUPFAM" id="SSF63411">
    <property type="entry name" value="LuxS/MPP-like metallohydrolase"/>
    <property type="match status" value="2"/>
</dbReference>
<dbReference type="PANTHER" id="PTHR43690">
    <property type="entry name" value="NARDILYSIN"/>
    <property type="match status" value="1"/>
</dbReference>
<dbReference type="GO" id="GO:0046872">
    <property type="term" value="F:metal ion binding"/>
    <property type="evidence" value="ECO:0007669"/>
    <property type="project" value="InterPro"/>
</dbReference>
<dbReference type="Proteomes" id="UP000192907">
    <property type="component" value="Unassembled WGS sequence"/>
</dbReference>
<evidence type="ECO:0000313" key="9">
    <source>
        <dbReference type="EMBL" id="SMF47181.1"/>
    </source>
</evidence>
<dbReference type="InterPro" id="IPR050626">
    <property type="entry name" value="Peptidase_M16"/>
</dbReference>
<sequence length="455" mass="52085">MSFLKAMIVLWSFCAAQSWANIHTHKFRNGLDLVIYPSSKVPLVTIVLAVKAGGFTETPETNGLTHLWEHMFFKGNQSLPNQEKFNQRVQELGIVFNGDTAAEKVRYYFTLPSSHLEEGLSFMYHAIASPLLEQKELERERQVVLDEYDRNASQTSFTINRLKKRVIYGSLHYLRDPLGERGIIEKASREQLLAMKDEVFVPKNAAILVSGHLDPQATIKAVEEIFKKWQNPKDWKPPSPPKFPEFPKDKPTIIDIHPQAKTPMVQYVFQGPRARIDVQDTYAADVLISLLNLRSGKFYQEFIDSGMTNYAALGYYTQAQAGELSLTCTASVKMFSKARDALIQAPTLWREKTFFTLKELNTVQRSLKLARLFEVNRPSEYIKSLGFWWAITGMEYYQDYLSKLTQVTLAEVRNFVDKYLYKKPFVTSILLSPKDAKTLKIEPNSQDLLKKLGGS</sequence>
<dbReference type="Gene3D" id="3.30.830.10">
    <property type="entry name" value="Metalloenzyme, LuxS/M16 peptidase-like"/>
    <property type="match status" value="2"/>
</dbReference>
<dbReference type="InterPro" id="IPR011765">
    <property type="entry name" value="Pept_M16_N"/>
</dbReference>
<evidence type="ECO:0000256" key="6">
    <source>
        <dbReference type="SAM" id="SignalP"/>
    </source>
</evidence>
<feature type="domain" description="Peptidase M16 N-terminal" evidence="7">
    <location>
        <begin position="34"/>
        <end position="155"/>
    </location>
</feature>
<protein>
    <submittedName>
        <fullName evidence="9">Zinc protease</fullName>
    </submittedName>
</protein>
<keyword evidence="10" id="KW-1185">Reference proteome</keyword>
<keyword evidence="4" id="KW-0862">Zinc</keyword>
<dbReference type="RefSeq" id="WP_132321395.1">
    <property type="nucleotide sequence ID" value="NZ_FWZT01000014.1"/>
</dbReference>
<evidence type="ECO:0000259" key="7">
    <source>
        <dbReference type="Pfam" id="PF00675"/>
    </source>
</evidence>
<dbReference type="STRING" id="1513793.SAMN06296036_114113"/>
<keyword evidence="3" id="KW-0378">Hydrolase</keyword>
<feature type="domain" description="Peptidase M16 C-terminal" evidence="8">
    <location>
        <begin position="187"/>
        <end position="343"/>
    </location>
</feature>
<evidence type="ECO:0000256" key="2">
    <source>
        <dbReference type="ARBA" id="ARBA00022670"/>
    </source>
</evidence>
<dbReference type="GO" id="GO:0006508">
    <property type="term" value="P:proteolysis"/>
    <property type="evidence" value="ECO:0007669"/>
    <property type="project" value="UniProtKB-KW"/>
</dbReference>
<dbReference type="PANTHER" id="PTHR43690:SF17">
    <property type="entry name" value="PROTEIN YHJJ"/>
    <property type="match status" value="1"/>
</dbReference>
<evidence type="ECO:0000256" key="5">
    <source>
        <dbReference type="ARBA" id="ARBA00023049"/>
    </source>
</evidence>
<evidence type="ECO:0000256" key="3">
    <source>
        <dbReference type="ARBA" id="ARBA00022801"/>
    </source>
</evidence>
<accession>A0A1Y6C858</accession>
<dbReference type="EMBL" id="FWZT01000014">
    <property type="protein sequence ID" value="SMF47181.1"/>
    <property type="molecule type" value="Genomic_DNA"/>
</dbReference>
<dbReference type="InterPro" id="IPR011249">
    <property type="entry name" value="Metalloenz_LuxS/M16"/>
</dbReference>
<dbReference type="Pfam" id="PF00675">
    <property type="entry name" value="Peptidase_M16"/>
    <property type="match status" value="1"/>
</dbReference>
<dbReference type="Pfam" id="PF05193">
    <property type="entry name" value="Peptidase_M16_C"/>
    <property type="match status" value="1"/>
</dbReference>
<evidence type="ECO:0000256" key="1">
    <source>
        <dbReference type="ARBA" id="ARBA00007261"/>
    </source>
</evidence>
<dbReference type="OrthoDB" id="5288619at2"/>
<keyword evidence="6" id="KW-0732">Signal</keyword>
<dbReference type="AlphaFoldDB" id="A0A1Y6C858"/>
<dbReference type="GO" id="GO:0008237">
    <property type="term" value="F:metallopeptidase activity"/>
    <property type="evidence" value="ECO:0007669"/>
    <property type="project" value="UniProtKB-KW"/>
</dbReference>
<dbReference type="InterPro" id="IPR007863">
    <property type="entry name" value="Peptidase_M16_C"/>
</dbReference>
<keyword evidence="2 9" id="KW-0645">Protease</keyword>
<organism evidence="9 10">
    <name type="scientific">Pseudobacteriovorax antillogorgiicola</name>
    <dbReference type="NCBI Taxonomy" id="1513793"/>
    <lineage>
        <taxon>Bacteria</taxon>
        <taxon>Pseudomonadati</taxon>
        <taxon>Bdellovibrionota</taxon>
        <taxon>Oligoflexia</taxon>
        <taxon>Oligoflexales</taxon>
        <taxon>Pseudobacteriovoracaceae</taxon>
        <taxon>Pseudobacteriovorax</taxon>
    </lineage>
</organism>